<reference evidence="1" key="2">
    <citation type="submission" date="2020-11" db="EMBL/GenBank/DDBJ databases">
        <authorList>
            <consortium name="DOE Joint Genome Institute"/>
            <person name="Kuo A."/>
            <person name="Miyauchi S."/>
            <person name="Kiss E."/>
            <person name="Drula E."/>
            <person name="Kohler A."/>
            <person name="Sanchez-Garcia M."/>
            <person name="Andreopoulos B."/>
            <person name="Barry K.W."/>
            <person name="Bonito G."/>
            <person name="Buee M."/>
            <person name="Carver A."/>
            <person name="Chen C."/>
            <person name="Cichocki N."/>
            <person name="Clum A."/>
            <person name="Culley D."/>
            <person name="Crous P.W."/>
            <person name="Fauchery L."/>
            <person name="Girlanda M."/>
            <person name="Hayes R."/>
            <person name="Keri Z."/>
            <person name="Labutti K."/>
            <person name="Lipzen A."/>
            <person name="Lombard V."/>
            <person name="Magnuson J."/>
            <person name="Maillard F."/>
            <person name="Morin E."/>
            <person name="Murat C."/>
            <person name="Nolan M."/>
            <person name="Ohm R."/>
            <person name="Pangilinan J."/>
            <person name="Pereira M."/>
            <person name="Perotto S."/>
            <person name="Peter M."/>
            <person name="Riley R."/>
            <person name="Sitrit Y."/>
            <person name="Stielow B."/>
            <person name="Szollosi G."/>
            <person name="Zifcakova L."/>
            <person name="Stursova M."/>
            <person name="Spatafora J.W."/>
            <person name="Tedersoo L."/>
            <person name="Vaario L.-M."/>
            <person name="Yamada A."/>
            <person name="Yan M."/>
            <person name="Wang P."/>
            <person name="Xu J."/>
            <person name="Bruns T."/>
            <person name="Baldrian P."/>
            <person name="Vilgalys R."/>
            <person name="Henrissat B."/>
            <person name="Grigoriev I.V."/>
            <person name="Hibbett D."/>
            <person name="Nagy L.G."/>
            <person name="Martin F.M."/>
        </authorList>
    </citation>
    <scope>NUCLEOTIDE SEQUENCE</scope>
    <source>
        <strain evidence="1">UH-Tt-Lm1</strain>
    </source>
</reference>
<comment type="caution">
    <text evidence="1">The sequence shown here is derived from an EMBL/GenBank/DDBJ whole genome shotgun (WGS) entry which is preliminary data.</text>
</comment>
<evidence type="ECO:0000313" key="1">
    <source>
        <dbReference type="EMBL" id="KAF9789615.1"/>
    </source>
</evidence>
<sequence length="202" mass="22864">MLDHSTLVQDCPAAMLTPPHSDLPPSILTLITMPDPKMVLKQYFDPGDEPTRHRSWLEMQRNFLEYAKIFMLGIFLISQGFPTLLLLKKLAPESRSMAWVMFHTLGTKPSFLAQDIVDTLTGSNKAGECSCQVLKSPLPYHLLQAQNPLLYLLSLPFRYLIGFSFLLTEGRKEELSPPQALLSLKHPILLFIGEKEEELSLL</sequence>
<organism evidence="1 2">
    <name type="scientific">Thelephora terrestris</name>
    <dbReference type="NCBI Taxonomy" id="56493"/>
    <lineage>
        <taxon>Eukaryota</taxon>
        <taxon>Fungi</taxon>
        <taxon>Dikarya</taxon>
        <taxon>Basidiomycota</taxon>
        <taxon>Agaricomycotina</taxon>
        <taxon>Agaricomycetes</taxon>
        <taxon>Thelephorales</taxon>
        <taxon>Thelephoraceae</taxon>
        <taxon>Thelephora</taxon>
    </lineage>
</organism>
<proteinExistence type="predicted"/>
<evidence type="ECO:0000313" key="2">
    <source>
        <dbReference type="Proteomes" id="UP000736335"/>
    </source>
</evidence>
<reference evidence="1" key="1">
    <citation type="journal article" date="2020" name="Nat. Commun.">
        <title>Large-scale genome sequencing of mycorrhizal fungi provides insights into the early evolution of symbiotic traits.</title>
        <authorList>
            <person name="Miyauchi S."/>
            <person name="Kiss E."/>
            <person name="Kuo A."/>
            <person name="Drula E."/>
            <person name="Kohler A."/>
            <person name="Sanchez-Garcia M."/>
            <person name="Morin E."/>
            <person name="Andreopoulos B."/>
            <person name="Barry K.W."/>
            <person name="Bonito G."/>
            <person name="Buee M."/>
            <person name="Carver A."/>
            <person name="Chen C."/>
            <person name="Cichocki N."/>
            <person name="Clum A."/>
            <person name="Culley D."/>
            <person name="Crous P.W."/>
            <person name="Fauchery L."/>
            <person name="Girlanda M."/>
            <person name="Hayes R.D."/>
            <person name="Keri Z."/>
            <person name="LaButti K."/>
            <person name="Lipzen A."/>
            <person name="Lombard V."/>
            <person name="Magnuson J."/>
            <person name="Maillard F."/>
            <person name="Murat C."/>
            <person name="Nolan M."/>
            <person name="Ohm R.A."/>
            <person name="Pangilinan J."/>
            <person name="Pereira M.F."/>
            <person name="Perotto S."/>
            <person name="Peter M."/>
            <person name="Pfister S."/>
            <person name="Riley R."/>
            <person name="Sitrit Y."/>
            <person name="Stielow J.B."/>
            <person name="Szollosi G."/>
            <person name="Zifcakova L."/>
            <person name="Stursova M."/>
            <person name="Spatafora J.W."/>
            <person name="Tedersoo L."/>
            <person name="Vaario L.M."/>
            <person name="Yamada A."/>
            <person name="Yan M."/>
            <person name="Wang P."/>
            <person name="Xu J."/>
            <person name="Bruns T."/>
            <person name="Baldrian P."/>
            <person name="Vilgalys R."/>
            <person name="Dunand C."/>
            <person name="Henrissat B."/>
            <person name="Grigoriev I.V."/>
            <person name="Hibbett D."/>
            <person name="Nagy L.G."/>
            <person name="Martin F.M."/>
        </authorList>
    </citation>
    <scope>NUCLEOTIDE SEQUENCE</scope>
    <source>
        <strain evidence="1">UH-Tt-Lm1</strain>
    </source>
</reference>
<name>A0A9P6LAB4_9AGAM</name>
<gene>
    <name evidence="1" type="ORF">BJ322DRAFT_1105474</name>
</gene>
<dbReference type="EMBL" id="WIUZ02000003">
    <property type="protein sequence ID" value="KAF9789615.1"/>
    <property type="molecule type" value="Genomic_DNA"/>
</dbReference>
<protein>
    <submittedName>
        <fullName evidence="1">Uncharacterized protein</fullName>
    </submittedName>
</protein>
<accession>A0A9P6LAB4</accession>
<keyword evidence="2" id="KW-1185">Reference proteome</keyword>
<dbReference type="AlphaFoldDB" id="A0A9P6LAB4"/>
<dbReference type="Proteomes" id="UP000736335">
    <property type="component" value="Unassembled WGS sequence"/>
</dbReference>